<dbReference type="Proteomes" id="UP000275078">
    <property type="component" value="Unassembled WGS sequence"/>
</dbReference>
<keyword evidence="2" id="KW-1185">Reference proteome</keyword>
<organism evidence="1 2">
    <name type="scientific">Ascobolus immersus RN42</name>
    <dbReference type="NCBI Taxonomy" id="1160509"/>
    <lineage>
        <taxon>Eukaryota</taxon>
        <taxon>Fungi</taxon>
        <taxon>Dikarya</taxon>
        <taxon>Ascomycota</taxon>
        <taxon>Pezizomycotina</taxon>
        <taxon>Pezizomycetes</taxon>
        <taxon>Pezizales</taxon>
        <taxon>Ascobolaceae</taxon>
        <taxon>Ascobolus</taxon>
    </lineage>
</organism>
<gene>
    <name evidence="1" type="ORF">BJ508DRAFT_360053</name>
</gene>
<sequence>MPLKNIGIYRSYPATLEQYPWIRKDLHDWSHHLLLRTFRLRTSTGPATLPELLSPGPETKFYIEILWEHPPDAWWARRRMRKRTQKYTSIYHSGPLPWIERLPTPRPRDDYYVKLMKKLWDRTPPPQTECTQHTHGERHCCHRRREDAAVEFLPGWTLFDLLRAVEVDRVVREEYAEQEQDIIDTAIRKGKAEKDVRIEKLPKGFRLEEPWRRRFERCYYLETELSKILGITPIPQAGYLNWGRLNK</sequence>
<reference evidence="1 2" key="1">
    <citation type="journal article" date="2018" name="Nat. Ecol. Evol.">
        <title>Pezizomycetes genomes reveal the molecular basis of ectomycorrhizal truffle lifestyle.</title>
        <authorList>
            <person name="Murat C."/>
            <person name="Payen T."/>
            <person name="Noel B."/>
            <person name="Kuo A."/>
            <person name="Morin E."/>
            <person name="Chen J."/>
            <person name="Kohler A."/>
            <person name="Krizsan K."/>
            <person name="Balestrini R."/>
            <person name="Da Silva C."/>
            <person name="Montanini B."/>
            <person name="Hainaut M."/>
            <person name="Levati E."/>
            <person name="Barry K.W."/>
            <person name="Belfiori B."/>
            <person name="Cichocki N."/>
            <person name="Clum A."/>
            <person name="Dockter R.B."/>
            <person name="Fauchery L."/>
            <person name="Guy J."/>
            <person name="Iotti M."/>
            <person name="Le Tacon F."/>
            <person name="Lindquist E.A."/>
            <person name="Lipzen A."/>
            <person name="Malagnac F."/>
            <person name="Mello A."/>
            <person name="Molinier V."/>
            <person name="Miyauchi S."/>
            <person name="Poulain J."/>
            <person name="Riccioni C."/>
            <person name="Rubini A."/>
            <person name="Sitrit Y."/>
            <person name="Splivallo R."/>
            <person name="Traeger S."/>
            <person name="Wang M."/>
            <person name="Zifcakova L."/>
            <person name="Wipf D."/>
            <person name="Zambonelli A."/>
            <person name="Paolocci F."/>
            <person name="Nowrousian M."/>
            <person name="Ottonello S."/>
            <person name="Baldrian P."/>
            <person name="Spatafora J.W."/>
            <person name="Henrissat B."/>
            <person name="Nagy L.G."/>
            <person name="Aury J.M."/>
            <person name="Wincker P."/>
            <person name="Grigoriev I.V."/>
            <person name="Bonfante P."/>
            <person name="Martin F.M."/>
        </authorList>
    </citation>
    <scope>NUCLEOTIDE SEQUENCE [LARGE SCALE GENOMIC DNA]</scope>
    <source>
        <strain evidence="1 2">RN42</strain>
    </source>
</reference>
<protein>
    <submittedName>
        <fullName evidence="1">Uncharacterized protein</fullName>
    </submittedName>
</protein>
<dbReference type="EMBL" id="ML119661">
    <property type="protein sequence ID" value="RPA84048.1"/>
    <property type="molecule type" value="Genomic_DNA"/>
</dbReference>
<dbReference type="AlphaFoldDB" id="A0A3N4IH94"/>
<proteinExistence type="predicted"/>
<name>A0A3N4IH94_ASCIM</name>
<evidence type="ECO:0000313" key="1">
    <source>
        <dbReference type="EMBL" id="RPA84048.1"/>
    </source>
</evidence>
<evidence type="ECO:0000313" key="2">
    <source>
        <dbReference type="Proteomes" id="UP000275078"/>
    </source>
</evidence>
<accession>A0A3N4IH94</accession>